<dbReference type="STRING" id="1267768.BV394_07070"/>
<organism evidence="1 2">
    <name type="scientific">Brevirhabdus pacifica</name>
    <dbReference type="NCBI Taxonomy" id="1267768"/>
    <lineage>
        <taxon>Bacteria</taxon>
        <taxon>Pseudomonadati</taxon>
        <taxon>Pseudomonadota</taxon>
        <taxon>Alphaproteobacteria</taxon>
        <taxon>Rhodobacterales</taxon>
        <taxon>Paracoccaceae</taxon>
        <taxon>Brevirhabdus</taxon>
    </lineage>
</organism>
<dbReference type="RefSeq" id="WP_076979528.1">
    <property type="nucleotide sequence ID" value="NZ_CP019124.1"/>
</dbReference>
<keyword evidence="2" id="KW-1185">Reference proteome</keyword>
<gene>
    <name evidence="1" type="ORF">BV394_07070</name>
</gene>
<accession>A0A2M9DDJ0</accession>
<dbReference type="OrthoDB" id="7875456at2"/>
<proteinExistence type="predicted"/>
<evidence type="ECO:0000313" key="1">
    <source>
        <dbReference type="EMBL" id="APX89505.1"/>
    </source>
</evidence>
<name>A0A1U7DHV1_9RHOB</name>
<dbReference type="EMBL" id="CP019124">
    <property type="protein sequence ID" value="APX89505.1"/>
    <property type="molecule type" value="Genomic_DNA"/>
</dbReference>
<dbReference type="Proteomes" id="UP000187266">
    <property type="component" value="Chromosome"/>
</dbReference>
<sequence>MRSLALLPLLGLLAACATPQQRCIAEGTKDLRVVRSLIDETRQNLDRGYAMTTETRVTPQFRVCTGTRAGVAGVQGCWDNRVSEQRKPVSIDLAAERRKLEELERKERELARRAADRARQCQARYPS</sequence>
<protein>
    <submittedName>
        <fullName evidence="1">Uncharacterized protein</fullName>
    </submittedName>
</protein>
<accession>A0A1U7DHV1</accession>
<reference evidence="1 2" key="1">
    <citation type="submission" date="2017-01" db="EMBL/GenBank/DDBJ databases">
        <title>Genomic analysis of Xuhuaishuia manganoxidans DY6-4.</title>
        <authorList>
            <person name="Wang X."/>
        </authorList>
    </citation>
    <scope>NUCLEOTIDE SEQUENCE [LARGE SCALE GENOMIC DNA]</scope>
    <source>
        <strain evidence="1 2">DY6-4</strain>
    </source>
</reference>
<dbReference type="AlphaFoldDB" id="A0A1U7DHV1"/>
<dbReference type="PROSITE" id="PS51257">
    <property type="entry name" value="PROKAR_LIPOPROTEIN"/>
    <property type="match status" value="1"/>
</dbReference>
<evidence type="ECO:0000313" key="2">
    <source>
        <dbReference type="Proteomes" id="UP000187266"/>
    </source>
</evidence>